<evidence type="ECO:0000256" key="1">
    <source>
        <dbReference type="SAM" id="MobiDB-lite"/>
    </source>
</evidence>
<dbReference type="RefSeq" id="WP_073478815.1">
    <property type="nucleotide sequence ID" value="NZ_FQZU01000053.1"/>
</dbReference>
<protein>
    <recommendedName>
        <fullName evidence="4">Flavoprotein</fullName>
    </recommendedName>
</protein>
<keyword evidence="3" id="KW-1185">Reference proteome</keyword>
<evidence type="ECO:0000313" key="3">
    <source>
        <dbReference type="Proteomes" id="UP000183994"/>
    </source>
</evidence>
<accession>A0A1M6YTU6</accession>
<feature type="region of interest" description="Disordered" evidence="1">
    <location>
        <begin position="204"/>
        <end position="237"/>
    </location>
</feature>
<sequence>MSKDNNTLDYNTVEIKALVQQVLYAVARASRDEDADRYVLALFTGATAGFSQALSGLEHLMLNGTMLRVLTSESARRLYGDVLEKRLMPWPNAEVMEKDSWFSQVQKCSGVVIPMLSVASLSRVCSMTPDTLAANIILQALFMGKPVVAAIDGAAPNSPDRKLLGLDQGAPALMEALAHRLLEFSNFGARLTWSRNLGPASLRFFRPADSDQPGQSPLSIPASRPSAPQSPAPPDFGPIRLVDAGHVKIAREAGTPIHTTPGAVVTPLAREMASGWGIEIIAAPQG</sequence>
<gene>
    <name evidence="2" type="ORF">SAMN02745216_04833</name>
</gene>
<dbReference type="OrthoDB" id="3732621at2"/>
<dbReference type="STRING" id="1121393.SAMN02745216_04833"/>
<dbReference type="Proteomes" id="UP000183994">
    <property type="component" value="Unassembled WGS sequence"/>
</dbReference>
<name>A0A1M6YTU6_9BACT</name>
<evidence type="ECO:0000313" key="2">
    <source>
        <dbReference type="EMBL" id="SHL21560.1"/>
    </source>
</evidence>
<evidence type="ECO:0008006" key="4">
    <source>
        <dbReference type="Google" id="ProtNLM"/>
    </source>
</evidence>
<dbReference type="AlphaFoldDB" id="A0A1M6YTU6"/>
<dbReference type="EMBL" id="FQZU01000053">
    <property type="protein sequence ID" value="SHL21560.1"/>
    <property type="molecule type" value="Genomic_DNA"/>
</dbReference>
<organism evidence="2 3">
    <name type="scientific">Desulfatibacillum alkenivorans DSM 16219</name>
    <dbReference type="NCBI Taxonomy" id="1121393"/>
    <lineage>
        <taxon>Bacteria</taxon>
        <taxon>Pseudomonadati</taxon>
        <taxon>Thermodesulfobacteriota</taxon>
        <taxon>Desulfobacteria</taxon>
        <taxon>Desulfobacterales</taxon>
        <taxon>Desulfatibacillaceae</taxon>
        <taxon>Desulfatibacillum</taxon>
    </lineage>
</organism>
<reference evidence="3" key="1">
    <citation type="submission" date="2016-11" db="EMBL/GenBank/DDBJ databases">
        <authorList>
            <person name="Varghese N."/>
            <person name="Submissions S."/>
        </authorList>
    </citation>
    <scope>NUCLEOTIDE SEQUENCE [LARGE SCALE GENOMIC DNA]</scope>
    <source>
        <strain evidence="3">DSM 16219</strain>
    </source>
</reference>
<proteinExistence type="predicted"/>